<dbReference type="InterPro" id="IPR004113">
    <property type="entry name" value="FAD-bd_oxidored_4_C"/>
</dbReference>
<dbReference type="Gene3D" id="3.30.70.2190">
    <property type="match status" value="1"/>
</dbReference>
<dbReference type="AlphaFoldDB" id="A0AB39BCQ1"/>
<dbReference type="Gene3D" id="3.30.43.10">
    <property type="entry name" value="Uridine Diphospho-n-acetylenolpyruvylglucosamine Reductase, domain 2"/>
    <property type="match status" value="1"/>
</dbReference>
<comment type="similarity">
    <text evidence="2">Belongs to the FAD-binding oxidoreductase/transferase type 4 family.</text>
</comment>
<organism evidence="14">
    <name type="scientific">Herbiconiux sp. A18JL235</name>
    <dbReference type="NCBI Taxonomy" id="3152363"/>
    <lineage>
        <taxon>Bacteria</taxon>
        <taxon>Bacillati</taxon>
        <taxon>Actinomycetota</taxon>
        <taxon>Actinomycetes</taxon>
        <taxon>Micrococcales</taxon>
        <taxon>Microbacteriaceae</taxon>
        <taxon>Herbiconiux</taxon>
    </lineage>
</organism>
<accession>A0AB39BCQ1</accession>
<evidence type="ECO:0000256" key="5">
    <source>
        <dbReference type="ARBA" id="ARBA00022827"/>
    </source>
</evidence>
<evidence type="ECO:0000256" key="10">
    <source>
        <dbReference type="ARBA" id="ARBA00038897"/>
    </source>
</evidence>
<dbReference type="PROSITE" id="PS51379">
    <property type="entry name" value="4FE4S_FER_2"/>
    <property type="match status" value="1"/>
</dbReference>
<keyword evidence="7" id="KW-0560">Oxidoreductase</keyword>
<dbReference type="SUPFAM" id="SSF46548">
    <property type="entry name" value="alpha-helical ferredoxin"/>
    <property type="match status" value="1"/>
</dbReference>
<keyword evidence="3" id="KW-0285">Flavoprotein</keyword>
<evidence type="ECO:0000259" key="13">
    <source>
        <dbReference type="PROSITE" id="PS51387"/>
    </source>
</evidence>
<evidence type="ECO:0000256" key="11">
    <source>
        <dbReference type="SAM" id="MobiDB-lite"/>
    </source>
</evidence>
<feature type="region of interest" description="Disordered" evidence="11">
    <location>
        <begin position="676"/>
        <end position="722"/>
    </location>
</feature>
<dbReference type="GO" id="GO:0004458">
    <property type="term" value="F:D-lactate dehydrogenase (cytochrome) activity"/>
    <property type="evidence" value="ECO:0007669"/>
    <property type="project" value="UniProtKB-EC"/>
</dbReference>
<name>A0AB39BCQ1_9MICO</name>
<dbReference type="GO" id="GO:0071949">
    <property type="term" value="F:FAD binding"/>
    <property type="evidence" value="ECO:0007669"/>
    <property type="project" value="InterPro"/>
</dbReference>
<evidence type="ECO:0000256" key="9">
    <source>
        <dbReference type="ARBA" id="ARBA00023014"/>
    </source>
</evidence>
<evidence type="ECO:0000259" key="12">
    <source>
        <dbReference type="PROSITE" id="PS51379"/>
    </source>
</evidence>
<dbReference type="InterPro" id="IPR036318">
    <property type="entry name" value="FAD-bd_PCMH-like_sf"/>
</dbReference>
<keyword evidence="6" id="KW-0809">Transit peptide</keyword>
<dbReference type="Gene3D" id="3.30.70.2740">
    <property type="match status" value="1"/>
</dbReference>
<dbReference type="Pfam" id="PF02913">
    <property type="entry name" value="FAD-oxidase_C"/>
    <property type="match status" value="1"/>
</dbReference>
<evidence type="ECO:0000256" key="2">
    <source>
        <dbReference type="ARBA" id="ARBA00008000"/>
    </source>
</evidence>
<reference evidence="14" key="1">
    <citation type="submission" date="2024-05" db="EMBL/GenBank/DDBJ databases">
        <title>Herbiconiux sp. A18JL235.</title>
        <authorList>
            <person name="Zhang G."/>
        </authorList>
    </citation>
    <scope>NUCLEOTIDE SEQUENCE</scope>
    <source>
        <strain evidence="14">A18JL235</strain>
    </source>
</reference>
<evidence type="ECO:0000256" key="1">
    <source>
        <dbReference type="ARBA" id="ARBA00001974"/>
    </source>
</evidence>
<protein>
    <recommendedName>
        <fullName evidence="10">D-lactate dehydrogenase (cytochrome)</fullName>
        <ecNumber evidence="10">1.1.2.4</ecNumber>
    </recommendedName>
</protein>
<dbReference type="InterPro" id="IPR009051">
    <property type="entry name" value="Helical_ferredxn"/>
</dbReference>
<sequence length="964" mass="101524">MATALADPARVSTRAIDLHANAHDASHFLLVPEAFVIAKDAAEVGRLLRASAESGTKLTLRSGGTSLSGQGVTDGVLVDVRRHFRRITIEDDGLVVRVQPGATVRQVNARLARHGRKLGPDPASEAACTIGGVVANNSSGMSCGTTGNTYRTLLSMTVVLPSGTVVDTAAPDANERLRHDEPELFAGLERLRDRVRGNPESVRILEHQFSMKNTMGYGLNSFLDHDEPAELLARLVIGSEGTLGFVAEAVFRTLPLHPHLATGLVVFDDLRAANEALPGIVATGASAVELMDAQSLRVGKSEADAPTAIRDLDVVAQAALLVEYQAASTAELADAQATGERLLADLDLAAPAVLSADATTRATLWHLRKGLYATVAGARPSGTTALLEDVVVPVDSLARTCTELSVLFDRYGYENSVIFGHAKDGNIHFMLTDLFEGEGLDRYESFTEDMVDLVLGEGGSLKAEHGTGRVMAPYVRRQYGDELYQVMLELKALCDPARMLNPGVIITDDSAVHLRDIKRTPTIEPEADRCVECGYCEPVCPSRDLTLTPRQRIVVKRAIATATADGDHALAAELEDDYGYDGVQTCAVDGMCQTACPVLINTGDLVRRLRKTGHAGSEKAVWKQASAHWAGTTAVASAALTIADKIPAPLAPVVSGVNKLGRAVVGDDVLPLWSPELPAGGRKRSKNSIFGPTGAGAGASRDAASTTGAEVTTDAGGTSGETGAAGAAVAEAVYLPACVNTMFGPVGEGVQRSFEELCERAGITLVLPDDVDSLCCGTPWSSKGLPDGAAVMRERVLASLRRATRDGELPVVCDASSCTEGILHQIEADTARPPMRVIDAVDFVATRILPLLPEHERIDSLALHPTCSSTRLGINPQLTAVAGAVAESVVVPDDWGCCAFAGDRGMLHPELTASATAAQAAQVRAAGATAHASCNRTCELGMSRATGEEYGHVLELLAEVTRPR</sequence>
<dbReference type="RefSeq" id="WP_368496566.1">
    <property type="nucleotide sequence ID" value="NZ_CP162511.1"/>
</dbReference>
<evidence type="ECO:0000256" key="4">
    <source>
        <dbReference type="ARBA" id="ARBA00022723"/>
    </source>
</evidence>
<comment type="cofactor">
    <cofactor evidence="1">
        <name>FAD</name>
        <dbReference type="ChEBI" id="CHEBI:57692"/>
    </cofactor>
</comment>
<proteinExistence type="inferred from homology"/>
<feature type="domain" description="4Fe-4S ferredoxin-type" evidence="12">
    <location>
        <begin position="519"/>
        <end position="550"/>
    </location>
</feature>
<gene>
    <name evidence="14" type="ORF">ABFY20_12445</name>
</gene>
<dbReference type="InterPro" id="IPR017900">
    <property type="entry name" value="4Fe4S_Fe_S_CS"/>
</dbReference>
<dbReference type="EMBL" id="CP162511">
    <property type="protein sequence ID" value="XDI04155.1"/>
    <property type="molecule type" value="Genomic_DNA"/>
</dbReference>
<evidence type="ECO:0000256" key="8">
    <source>
        <dbReference type="ARBA" id="ARBA00023004"/>
    </source>
</evidence>
<keyword evidence="8" id="KW-0408">Iron</keyword>
<keyword evidence="4" id="KW-0479">Metal-binding</keyword>
<keyword evidence="9" id="KW-0411">Iron-sulfur</keyword>
<dbReference type="Gene3D" id="1.10.1060.10">
    <property type="entry name" value="Alpha-helical ferredoxin"/>
    <property type="match status" value="1"/>
</dbReference>
<dbReference type="GO" id="GO:0051536">
    <property type="term" value="F:iron-sulfur cluster binding"/>
    <property type="evidence" value="ECO:0007669"/>
    <property type="project" value="UniProtKB-KW"/>
</dbReference>
<feature type="compositionally biased region" description="Low complexity" evidence="11">
    <location>
        <begin position="698"/>
        <end position="709"/>
    </location>
</feature>
<dbReference type="PANTHER" id="PTHR11748:SF111">
    <property type="entry name" value="D-LACTATE DEHYDROGENASE, MITOCHONDRIAL-RELATED"/>
    <property type="match status" value="1"/>
</dbReference>
<dbReference type="GO" id="GO:0008720">
    <property type="term" value="F:D-lactate dehydrogenase (NAD+) activity"/>
    <property type="evidence" value="ECO:0007669"/>
    <property type="project" value="TreeGrafter"/>
</dbReference>
<evidence type="ECO:0000256" key="6">
    <source>
        <dbReference type="ARBA" id="ARBA00022946"/>
    </source>
</evidence>
<dbReference type="PANTHER" id="PTHR11748">
    <property type="entry name" value="D-LACTATE DEHYDROGENASE"/>
    <property type="match status" value="1"/>
</dbReference>
<dbReference type="GO" id="GO:1903457">
    <property type="term" value="P:lactate catabolic process"/>
    <property type="evidence" value="ECO:0007669"/>
    <property type="project" value="TreeGrafter"/>
</dbReference>
<dbReference type="Pfam" id="PF13183">
    <property type="entry name" value="Fer4_8"/>
    <property type="match status" value="1"/>
</dbReference>
<dbReference type="SUPFAM" id="SSF55103">
    <property type="entry name" value="FAD-linked oxidases, C-terminal domain"/>
    <property type="match status" value="1"/>
</dbReference>
<dbReference type="Pfam" id="PF02754">
    <property type="entry name" value="CCG"/>
    <property type="match status" value="2"/>
</dbReference>
<dbReference type="Pfam" id="PF01565">
    <property type="entry name" value="FAD_binding_4"/>
    <property type="match status" value="1"/>
</dbReference>
<evidence type="ECO:0000313" key="14">
    <source>
        <dbReference type="EMBL" id="XDI04155.1"/>
    </source>
</evidence>
<dbReference type="GO" id="GO:0046872">
    <property type="term" value="F:metal ion binding"/>
    <property type="evidence" value="ECO:0007669"/>
    <property type="project" value="UniProtKB-KW"/>
</dbReference>
<dbReference type="Gene3D" id="3.30.465.10">
    <property type="match status" value="1"/>
</dbReference>
<dbReference type="EC" id="1.1.2.4" evidence="10"/>
<evidence type="ECO:0000256" key="3">
    <source>
        <dbReference type="ARBA" id="ARBA00022630"/>
    </source>
</evidence>
<feature type="domain" description="FAD-binding PCMH-type" evidence="13">
    <location>
        <begin position="28"/>
        <end position="256"/>
    </location>
</feature>
<keyword evidence="5" id="KW-0274">FAD</keyword>
<evidence type="ECO:0000256" key="7">
    <source>
        <dbReference type="ARBA" id="ARBA00023002"/>
    </source>
</evidence>
<dbReference type="InterPro" id="IPR006094">
    <property type="entry name" value="Oxid_FAD_bind_N"/>
</dbReference>
<dbReference type="InterPro" id="IPR004017">
    <property type="entry name" value="Cys_rich_dom"/>
</dbReference>
<dbReference type="InterPro" id="IPR016164">
    <property type="entry name" value="FAD-linked_Oxase-like_C"/>
</dbReference>
<dbReference type="PROSITE" id="PS00198">
    <property type="entry name" value="4FE4S_FER_1"/>
    <property type="match status" value="1"/>
</dbReference>
<dbReference type="InterPro" id="IPR016167">
    <property type="entry name" value="FAD-bd_PCMH_sub1"/>
</dbReference>
<dbReference type="InterPro" id="IPR017896">
    <property type="entry name" value="4Fe4S_Fe-S-bd"/>
</dbReference>
<dbReference type="InterPro" id="IPR016166">
    <property type="entry name" value="FAD-bd_PCMH"/>
</dbReference>
<dbReference type="InterPro" id="IPR016169">
    <property type="entry name" value="FAD-bd_PCMH_sub2"/>
</dbReference>
<dbReference type="PROSITE" id="PS51387">
    <property type="entry name" value="FAD_PCMH"/>
    <property type="match status" value="1"/>
</dbReference>
<dbReference type="SUPFAM" id="SSF56176">
    <property type="entry name" value="FAD-binding/transporter-associated domain-like"/>
    <property type="match status" value="1"/>
</dbReference>